<dbReference type="InterPro" id="IPR000668">
    <property type="entry name" value="Peptidase_C1A_C"/>
</dbReference>
<dbReference type="InterPro" id="IPR025660">
    <property type="entry name" value="Pept_his_AS"/>
</dbReference>
<evidence type="ECO:0000256" key="1">
    <source>
        <dbReference type="ARBA" id="ARBA00008455"/>
    </source>
</evidence>
<reference evidence="3 4" key="1">
    <citation type="submission" date="2020-10" db="EMBL/GenBank/DDBJ databases">
        <title>Connecting structure to function with the recovery of over 1000 high-quality activated sludge metagenome-assembled genomes encoding full-length rRNA genes using long-read sequencing.</title>
        <authorList>
            <person name="Singleton C.M."/>
            <person name="Petriglieri F."/>
            <person name="Kristensen J.M."/>
            <person name="Kirkegaard R.H."/>
            <person name="Michaelsen T.Y."/>
            <person name="Andersen M.H."/>
            <person name="Karst S.M."/>
            <person name="Dueholm M.S."/>
            <person name="Nielsen P.H."/>
            <person name="Albertsen M."/>
        </authorList>
    </citation>
    <scope>NUCLEOTIDE SEQUENCE [LARGE SCALE GENOMIC DNA]</scope>
    <source>
        <strain evidence="3">Ribe_18-Q3-R11-54_BAT3C.373</strain>
    </source>
</reference>
<proteinExistence type="inferred from homology"/>
<dbReference type="InterPro" id="IPR038765">
    <property type="entry name" value="Papain-like_cys_pep_sf"/>
</dbReference>
<dbReference type="SMART" id="SM00645">
    <property type="entry name" value="Pept_C1"/>
    <property type="match status" value="1"/>
</dbReference>
<dbReference type="PROSITE" id="PS51257">
    <property type="entry name" value="PROKAR_LIPOPROTEIN"/>
    <property type="match status" value="1"/>
</dbReference>
<dbReference type="Gene3D" id="3.90.70.10">
    <property type="entry name" value="Cysteine proteinases"/>
    <property type="match status" value="1"/>
</dbReference>
<dbReference type="PROSITE" id="PS00639">
    <property type="entry name" value="THIOL_PROTEASE_HIS"/>
    <property type="match status" value="1"/>
</dbReference>
<dbReference type="Pfam" id="PF00112">
    <property type="entry name" value="Peptidase_C1"/>
    <property type="match status" value="1"/>
</dbReference>
<dbReference type="GO" id="GO:0008234">
    <property type="term" value="F:cysteine-type peptidase activity"/>
    <property type="evidence" value="ECO:0007669"/>
    <property type="project" value="InterPro"/>
</dbReference>
<evidence type="ECO:0000259" key="2">
    <source>
        <dbReference type="SMART" id="SM00645"/>
    </source>
</evidence>
<dbReference type="SUPFAM" id="SSF54001">
    <property type="entry name" value="Cysteine proteinases"/>
    <property type="match status" value="1"/>
</dbReference>
<dbReference type="CDD" id="cd02619">
    <property type="entry name" value="Peptidase_C1"/>
    <property type="match status" value="1"/>
</dbReference>
<accession>A0A9D7S8D1</accession>
<evidence type="ECO:0000313" key="4">
    <source>
        <dbReference type="Proteomes" id="UP000808349"/>
    </source>
</evidence>
<dbReference type="EMBL" id="JADKFW010000004">
    <property type="protein sequence ID" value="MBK9717035.1"/>
    <property type="molecule type" value="Genomic_DNA"/>
</dbReference>
<dbReference type="InterPro" id="IPR013128">
    <property type="entry name" value="Peptidase_C1A"/>
</dbReference>
<dbReference type="Proteomes" id="UP000808349">
    <property type="component" value="Unassembled WGS sequence"/>
</dbReference>
<protein>
    <submittedName>
        <fullName evidence="3">C1 family peptidase</fullName>
    </submittedName>
</protein>
<evidence type="ECO:0000313" key="3">
    <source>
        <dbReference type="EMBL" id="MBK9717035.1"/>
    </source>
</evidence>
<dbReference type="GO" id="GO:0006508">
    <property type="term" value="P:proteolysis"/>
    <property type="evidence" value="ECO:0007669"/>
    <property type="project" value="InterPro"/>
</dbReference>
<comment type="similarity">
    <text evidence="1">Belongs to the peptidase C1 family.</text>
</comment>
<name>A0A9D7S8D1_9BACT</name>
<dbReference type="PANTHER" id="PTHR12411">
    <property type="entry name" value="CYSTEINE PROTEASE FAMILY C1-RELATED"/>
    <property type="match status" value="1"/>
</dbReference>
<sequence>MKNLLYFTLFLFIFSCKEEDVIDNGPGNNPYTFGWDGNDDASKVPSKVVFGNGNSNLPKSVDLTSKFPPIGDQGQYGTCVGWATAYNVKTAINGIDNNYSTNDLKDSRNQFSPKDLFVSIDNNLKGANCNGTGFDNALDLIQNRGVATLATVPYTNLGNCDKSQVQSSWTAEAASNKIKYYRKVDPKVNTIKEQLANNVPIILGAKLSDNFMSWNSDEVISSNTTYNNTGQHAYHALAILGYDDDKGPNGAFKVVNSWGQTWGSKGYIWVDYNFMVNDFQFNNNFYIAANEKGDGKKPDPNPGGSSADLAGWIFSDLSEYDNTGDPLARSTEFNIYNIGNSNISPATGWRIYYIYYNAYDANDYGVIFYDEFTQNIPRNTISCNGNNCKINYVVNSGKNLAEVLFGIGTLGIRQTYKMADITGDYYLLLLADGDDVIQEDDELNNLYYSSDEPIEFIDGYGELKSGPTQRTDSNKNFDFLNPLKATSSNIGQCKYNSAVNDKHRNAYTPEEIVQFVKFQKKSGQLDRMVKSLPRQNTKINAAK</sequence>
<comment type="caution">
    <text evidence="3">The sequence shown here is derived from an EMBL/GenBank/DDBJ whole genome shotgun (WGS) entry which is preliminary data.</text>
</comment>
<dbReference type="AlphaFoldDB" id="A0A9D7S8D1"/>
<feature type="domain" description="Peptidase C1A papain C-terminal" evidence="2">
    <location>
        <begin position="57"/>
        <end position="289"/>
    </location>
</feature>
<organism evidence="3 4">
    <name type="scientific">Candidatus Defluviibacterium haderslevense</name>
    <dbReference type="NCBI Taxonomy" id="2981993"/>
    <lineage>
        <taxon>Bacteria</taxon>
        <taxon>Pseudomonadati</taxon>
        <taxon>Bacteroidota</taxon>
        <taxon>Saprospiria</taxon>
        <taxon>Saprospirales</taxon>
        <taxon>Saprospiraceae</taxon>
        <taxon>Candidatus Defluviibacterium</taxon>
    </lineage>
</organism>
<gene>
    <name evidence="3" type="ORF">IPO85_05900</name>
</gene>